<accession>A0AA88DKX0</accession>
<organism evidence="1 2">
    <name type="scientific">Ficus carica</name>
    <name type="common">Common fig</name>
    <dbReference type="NCBI Taxonomy" id="3494"/>
    <lineage>
        <taxon>Eukaryota</taxon>
        <taxon>Viridiplantae</taxon>
        <taxon>Streptophyta</taxon>
        <taxon>Embryophyta</taxon>
        <taxon>Tracheophyta</taxon>
        <taxon>Spermatophyta</taxon>
        <taxon>Magnoliopsida</taxon>
        <taxon>eudicotyledons</taxon>
        <taxon>Gunneridae</taxon>
        <taxon>Pentapetalae</taxon>
        <taxon>rosids</taxon>
        <taxon>fabids</taxon>
        <taxon>Rosales</taxon>
        <taxon>Moraceae</taxon>
        <taxon>Ficeae</taxon>
        <taxon>Ficus</taxon>
    </lineage>
</organism>
<sequence>MSTATRGGGGEISTGRQLGVAKCQRRGEALLSSRVAAMEL</sequence>
<keyword evidence="2" id="KW-1185">Reference proteome</keyword>
<name>A0AA88DKX0_FICCA</name>
<dbReference type="AlphaFoldDB" id="A0AA88DKX0"/>
<dbReference type="Proteomes" id="UP001187192">
    <property type="component" value="Unassembled WGS sequence"/>
</dbReference>
<evidence type="ECO:0000313" key="2">
    <source>
        <dbReference type="Proteomes" id="UP001187192"/>
    </source>
</evidence>
<dbReference type="EMBL" id="BTGU01000068">
    <property type="protein sequence ID" value="GMN57150.1"/>
    <property type="molecule type" value="Genomic_DNA"/>
</dbReference>
<proteinExistence type="predicted"/>
<evidence type="ECO:0000313" key="1">
    <source>
        <dbReference type="EMBL" id="GMN57150.1"/>
    </source>
</evidence>
<comment type="caution">
    <text evidence="1">The sequence shown here is derived from an EMBL/GenBank/DDBJ whole genome shotgun (WGS) entry which is preliminary data.</text>
</comment>
<protein>
    <submittedName>
        <fullName evidence="1">Uncharacterized protein</fullName>
    </submittedName>
</protein>
<gene>
    <name evidence="1" type="ORF">TIFTF001_026265</name>
</gene>
<reference evidence="1" key="1">
    <citation type="submission" date="2023-07" db="EMBL/GenBank/DDBJ databases">
        <title>draft genome sequence of fig (Ficus carica).</title>
        <authorList>
            <person name="Takahashi T."/>
            <person name="Nishimura K."/>
        </authorList>
    </citation>
    <scope>NUCLEOTIDE SEQUENCE</scope>
</reference>